<dbReference type="Pfam" id="PF11881">
    <property type="entry name" value="SPAR_C"/>
    <property type="match status" value="1"/>
</dbReference>
<feature type="compositionally biased region" description="Polar residues" evidence="5">
    <location>
        <begin position="608"/>
        <end position="623"/>
    </location>
</feature>
<dbReference type="GO" id="GO:0005886">
    <property type="term" value="C:plasma membrane"/>
    <property type="evidence" value="ECO:0007669"/>
    <property type="project" value="TreeGrafter"/>
</dbReference>
<dbReference type="Proteomes" id="UP000050525">
    <property type="component" value="Unassembled WGS sequence"/>
</dbReference>
<dbReference type="InterPro" id="IPR021818">
    <property type="entry name" value="SIPA1L_C"/>
</dbReference>
<dbReference type="eggNOG" id="KOG3686">
    <property type="taxonomic scope" value="Eukaryota"/>
</dbReference>
<dbReference type="GO" id="GO:0090162">
    <property type="term" value="P:establishment of epithelial cell polarity"/>
    <property type="evidence" value="ECO:0007669"/>
    <property type="project" value="TreeGrafter"/>
</dbReference>
<feature type="domain" description="Rap-GAP" evidence="6">
    <location>
        <begin position="1"/>
        <end position="130"/>
    </location>
</feature>
<evidence type="ECO:0000313" key="8">
    <source>
        <dbReference type="EMBL" id="KYO32686.1"/>
    </source>
</evidence>
<accession>A0A151N7B8</accession>
<dbReference type="InterPro" id="IPR001478">
    <property type="entry name" value="PDZ"/>
</dbReference>
<feature type="domain" description="PDZ" evidence="7">
    <location>
        <begin position="268"/>
        <end position="344"/>
    </location>
</feature>
<sequence length="1017" mass="109680">MPPRLPWLGGNPGLLRKRHIGNDIVTIVFQEPGALPFTPQSVRSHFQHVFIVVRAHSPCTDSVCYSVAVTRSKDVPPFGPPIPRGATFRRSELFRDFLLAKAVNAEHAAHKSAKFKAMATRTRQEYLRDLAERCGTGPPLDAAGKFSLMALASKRREKARARAGAELLSAGALAWHVRARDFGRSAEVDCALAVSSELMALLDLAAKEVAFHCFCADVIGWTADAATLKVFYGRGDHVLLRAPDESPGDIQEIVQRLKIVTSGCETVDMTLRRNGLGQLGFHVRYDGTVAEVEEYGFAWQAGLRQGSRLVEICKVAVVTLSHDQMIDLLRTSVTVKVIIVPPHEDGTPRRGWAESLEAQGTEPKAEPESAPTGYRPPYRSHSAWQWNGPASHNPGGRWSEALPLGHGQSLSRPPKQAPAAVPYRDPQPPHGKRPVSFPETPHLASPAGTERPQPYRQPSGSFSAPGSSGAIFTRYKPSPERYAAASPRSLLPFEPPNYGPDAGSSGDSSSGGLASQDSTMERHKPEPLWHVPAPARLPAATAGLAKRPSRQELAGKDSPNRPPKGEAQYSSHSSSNTLSSNASSSHSDEPWFDAPDPAEPEPDPASVGGSSDSGIDTALYTSSPGARPTRPTPAHAAGLPDNGKRREPVPAGQSWGYRHKGYAGSAESYKPPGTRQGYPVPGYKAPAAETPRPTHGPQPGSFPLSASVPKSFFSKQAARAKHSAGWRRLDEPPARPPEPKRQVDASARNVFGQPRLRASLRDLRSPRKSPKSSIEDDLKKLIIMDAVSPEPDCDGVSPKMLQRTLSDESLCSGRRDPSYAAAPTCFDLVLASDVLSGSTFPSSTLPVRRQPGPGPSLPEKKSAISASELSLVDTRDKPVRRLDPGLMPLPDTAAGLEWSSLVNAAKAYEVQRAVSLFCLHQPGRGPDVPPAPGPAPRPTMSEEPSVDLPGKVCQLEAMLKQLHNDLQKEKQDKVVLQAEVATLRQNNQRLQEESQTATAQLRRFAEIFSGAADTKEP</sequence>
<dbReference type="GO" id="GO:0051056">
    <property type="term" value="P:regulation of small GTPase mediated signal transduction"/>
    <property type="evidence" value="ECO:0007669"/>
    <property type="project" value="InterPro"/>
</dbReference>
<comment type="caution">
    <text evidence="8">The sequence shown here is derived from an EMBL/GenBank/DDBJ whole genome shotgun (WGS) entry which is preliminary data.</text>
</comment>
<dbReference type="PROSITE" id="PS50085">
    <property type="entry name" value="RAPGAP"/>
    <property type="match status" value="1"/>
</dbReference>
<evidence type="ECO:0000259" key="7">
    <source>
        <dbReference type="PROSITE" id="PS50106"/>
    </source>
</evidence>
<evidence type="ECO:0000313" key="9">
    <source>
        <dbReference type="Proteomes" id="UP000050525"/>
    </source>
</evidence>
<evidence type="ECO:0000256" key="1">
    <source>
        <dbReference type="ARBA" id="ARBA00022468"/>
    </source>
</evidence>
<feature type="compositionally biased region" description="Basic and acidic residues" evidence="5">
    <location>
        <begin position="549"/>
        <end position="559"/>
    </location>
</feature>
<dbReference type="SUPFAM" id="SSF50156">
    <property type="entry name" value="PDZ domain-like"/>
    <property type="match status" value="1"/>
</dbReference>
<organism evidence="8 9">
    <name type="scientific">Alligator mississippiensis</name>
    <name type="common">American alligator</name>
    <dbReference type="NCBI Taxonomy" id="8496"/>
    <lineage>
        <taxon>Eukaryota</taxon>
        <taxon>Metazoa</taxon>
        <taxon>Chordata</taxon>
        <taxon>Craniata</taxon>
        <taxon>Vertebrata</taxon>
        <taxon>Euteleostomi</taxon>
        <taxon>Archelosauria</taxon>
        <taxon>Archosauria</taxon>
        <taxon>Crocodylia</taxon>
        <taxon>Alligatoridae</taxon>
        <taxon>Alligatorinae</taxon>
        <taxon>Alligator</taxon>
    </lineage>
</organism>
<feature type="compositionally biased region" description="Pro residues" evidence="5">
    <location>
        <begin position="927"/>
        <end position="937"/>
    </location>
</feature>
<dbReference type="GO" id="GO:0005096">
    <property type="term" value="F:GTPase activator activity"/>
    <property type="evidence" value="ECO:0007669"/>
    <property type="project" value="UniProtKB-KW"/>
</dbReference>
<dbReference type="PANTHER" id="PTHR15711:SF15">
    <property type="entry name" value="SIGNAL-INDUCED PROLIFERATION-ASSOCIATED 1-LIKE PROTEIN 3"/>
    <property type="match status" value="1"/>
</dbReference>
<evidence type="ECO:0000259" key="6">
    <source>
        <dbReference type="PROSITE" id="PS50085"/>
    </source>
</evidence>
<dbReference type="Pfam" id="PF02145">
    <property type="entry name" value="Rap_GAP"/>
    <property type="match status" value="1"/>
</dbReference>
<dbReference type="InterPro" id="IPR036034">
    <property type="entry name" value="PDZ_sf"/>
</dbReference>
<dbReference type="GO" id="GO:0003382">
    <property type="term" value="P:epithelial cell morphogenesis"/>
    <property type="evidence" value="ECO:0007669"/>
    <property type="project" value="TreeGrafter"/>
</dbReference>
<dbReference type="Gene3D" id="2.30.42.10">
    <property type="match status" value="1"/>
</dbReference>
<feature type="region of interest" description="Disordered" evidence="5">
    <location>
        <begin position="840"/>
        <end position="867"/>
    </location>
</feature>
<evidence type="ECO:0000256" key="2">
    <source>
        <dbReference type="ARBA" id="ARBA00022553"/>
    </source>
</evidence>
<dbReference type="EMBL" id="AKHW03003882">
    <property type="protein sequence ID" value="KYO32686.1"/>
    <property type="molecule type" value="Genomic_DNA"/>
</dbReference>
<gene>
    <name evidence="8" type="primary">SIPA1L3</name>
    <name evidence="8" type="ORF">Y1Q_0013882</name>
</gene>
<name>A0A151N7B8_ALLMI</name>
<keyword evidence="9" id="KW-1185">Reference proteome</keyword>
<keyword evidence="1" id="KW-0343">GTPase activation</keyword>
<reference evidence="8 9" key="1">
    <citation type="journal article" date="2012" name="Genome Biol.">
        <title>Sequencing three crocodilian genomes to illuminate the evolution of archosaurs and amniotes.</title>
        <authorList>
            <person name="St John J.A."/>
            <person name="Braun E.L."/>
            <person name="Isberg S.R."/>
            <person name="Miles L.G."/>
            <person name="Chong A.Y."/>
            <person name="Gongora J."/>
            <person name="Dalzell P."/>
            <person name="Moran C."/>
            <person name="Bed'hom B."/>
            <person name="Abzhanov A."/>
            <person name="Burgess S.C."/>
            <person name="Cooksey A.M."/>
            <person name="Castoe T.A."/>
            <person name="Crawford N.G."/>
            <person name="Densmore L.D."/>
            <person name="Drew J.C."/>
            <person name="Edwards S.V."/>
            <person name="Faircloth B.C."/>
            <person name="Fujita M.K."/>
            <person name="Greenwold M.J."/>
            <person name="Hoffmann F.G."/>
            <person name="Howard J.M."/>
            <person name="Iguchi T."/>
            <person name="Janes D.E."/>
            <person name="Khan S.Y."/>
            <person name="Kohno S."/>
            <person name="de Koning A.J."/>
            <person name="Lance S.L."/>
            <person name="McCarthy F.M."/>
            <person name="McCormack J.E."/>
            <person name="Merchant M.E."/>
            <person name="Peterson D.G."/>
            <person name="Pollock D.D."/>
            <person name="Pourmand N."/>
            <person name="Raney B.J."/>
            <person name="Roessler K.A."/>
            <person name="Sanford J.R."/>
            <person name="Sawyer R.H."/>
            <person name="Schmidt C.J."/>
            <person name="Triplett E.W."/>
            <person name="Tuberville T.D."/>
            <person name="Venegas-Anaya M."/>
            <person name="Howard J.T."/>
            <person name="Jarvis E.D."/>
            <person name="Guillette L.J.Jr."/>
            <person name="Glenn T.C."/>
            <person name="Green R.E."/>
            <person name="Ray D.A."/>
        </authorList>
    </citation>
    <scope>NUCLEOTIDE SEQUENCE [LARGE SCALE GENOMIC DNA]</scope>
    <source>
        <strain evidence="8">KSC_2009_1</strain>
    </source>
</reference>
<evidence type="ECO:0000256" key="5">
    <source>
        <dbReference type="SAM" id="MobiDB-lite"/>
    </source>
</evidence>
<feature type="compositionally biased region" description="Low complexity" evidence="5">
    <location>
        <begin position="499"/>
        <end position="518"/>
    </location>
</feature>
<dbReference type="InterPro" id="IPR035974">
    <property type="entry name" value="Rap/Ran-GAP_sf"/>
</dbReference>
<proteinExistence type="predicted"/>
<dbReference type="SUPFAM" id="SSF111347">
    <property type="entry name" value="Rap/Ran-GAP"/>
    <property type="match status" value="1"/>
</dbReference>
<dbReference type="Gene3D" id="3.40.50.11210">
    <property type="entry name" value="Rap/Ran-GAP"/>
    <property type="match status" value="1"/>
</dbReference>
<feature type="coiled-coil region" evidence="4">
    <location>
        <begin position="959"/>
        <end position="1007"/>
    </location>
</feature>
<dbReference type="SMART" id="SM00228">
    <property type="entry name" value="PDZ"/>
    <property type="match status" value="1"/>
</dbReference>
<feature type="compositionally biased region" description="Low complexity" evidence="5">
    <location>
        <begin position="570"/>
        <end position="585"/>
    </location>
</feature>
<dbReference type="InterPro" id="IPR050989">
    <property type="entry name" value="Rap1_Ran_GAP"/>
</dbReference>
<feature type="compositionally biased region" description="Low complexity" evidence="5">
    <location>
        <begin position="458"/>
        <end position="470"/>
    </location>
</feature>
<dbReference type="AlphaFoldDB" id="A0A151N7B8"/>
<dbReference type="PROSITE" id="PS50106">
    <property type="entry name" value="PDZ"/>
    <property type="match status" value="1"/>
</dbReference>
<evidence type="ECO:0000256" key="3">
    <source>
        <dbReference type="ARBA" id="ARBA00023054"/>
    </source>
</evidence>
<dbReference type="STRING" id="8496.A0A151N7B8"/>
<keyword evidence="2" id="KW-0597">Phosphoprotein</keyword>
<evidence type="ECO:0000256" key="4">
    <source>
        <dbReference type="SAM" id="Coils"/>
    </source>
</evidence>
<feature type="compositionally biased region" description="Basic and acidic residues" evidence="5">
    <location>
        <begin position="727"/>
        <end position="743"/>
    </location>
</feature>
<protein>
    <submittedName>
        <fullName evidence="8">Signal-induced proliferation-associated 1-like protein 3</fullName>
    </submittedName>
</protein>
<dbReference type="GO" id="GO:0005794">
    <property type="term" value="C:Golgi apparatus"/>
    <property type="evidence" value="ECO:0007669"/>
    <property type="project" value="TreeGrafter"/>
</dbReference>
<feature type="region of interest" description="Disordered" evidence="5">
    <location>
        <begin position="923"/>
        <end position="947"/>
    </location>
</feature>
<dbReference type="CDD" id="cd06745">
    <property type="entry name" value="PDZ_SIPA1-like"/>
    <property type="match status" value="1"/>
</dbReference>
<dbReference type="PANTHER" id="PTHR15711">
    <property type="entry name" value="RAP GTPASE-ACTIVATING PROTEIN"/>
    <property type="match status" value="1"/>
</dbReference>
<feature type="compositionally biased region" description="Low complexity" evidence="5">
    <location>
        <begin position="624"/>
        <end position="638"/>
    </location>
</feature>
<keyword evidence="3 4" id="KW-0175">Coiled coil</keyword>
<dbReference type="InterPro" id="IPR000331">
    <property type="entry name" value="Rap/Ran_GAP_dom"/>
</dbReference>
<feature type="region of interest" description="Disordered" evidence="5">
    <location>
        <begin position="356"/>
        <end position="776"/>
    </location>
</feature>